<name>A0ABZ2N3A4_9BACI</name>
<keyword evidence="2" id="KW-1185">Reference proteome</keyword>
<organism evidence="1 2">
    <name type="scientific">Bacillus kandeliae</name>
    <dbReference type="NCBI Taxonomy" id="3129297"/>
    <lineage>
        <taxon>Bacteria</taxon>
        <taxon>Bacillati</taxon>
        <taxon>Bacillota</taxon>
        <taxon>Bacilli</taxon>
        <taxon>Bacillales</taxon>
        <taxon>Bacillaceae</taxon>
        <taxon>Bacillus</taxon>
    </lineage>
</organism>
<sequence>MTTKSGRRCLATYGLERADRDKGNTMNVSESMLTYRKEEGGSTLVASAWSWTMRKAEGACSATYGLE</sequence>
<gene>
    <name evidence="1" type="ORF">WDJ61_12590</name>
</gene>
<evidence type="ECO:0000313" key="2">
    <source>
        <dbReference type="Proteomes" id="UP001387364"/>
    </source>
</evidence>
<dbReference type="EMBL" id="CP147404">
    <property type="protein sequence ID" value="WXB92088.1"/>
    <property type="molecule type" value="Genomic_DNA"/>
</dbReference>
<dbReference type="Proteomes" id="UP001387364">
    <property type="component" value="Chromosome"/>
</dbReference>
<protein>
    <submittedName>
        <fullName evidence="1">Uncharacterized protein</fullName>
    </submittedName>
</protein>
<reference evidence="1 2" key="1">
    <citation type="submission" date="2024-02" db="EMBL/GenBank/DDBJ databases">
        <title>Seven novel Bacillus-like species.</title>
        <authorList>
            <person name="Liu G."/>
        </authorList>
    </citation>
    <scope>NUCLEOTIDE SEQUENCE [LARGE SCALE GENOMIC DNA]</scope>
    <source>
        <strain evidence="1 2">FJAT-52991</strain>
    </source>
</reference>
<proteinExistence type="predicted"/>
<dbReference type="RefSeq" id="WP_338750230.1">
    <property type="nucleotide sequence ID" value="NZ_CP147404.1"/>
</dbReference>
<evidence type="ECO:0000313" key="1">
    <source>
        <dbReference type="EMBL" id="WXB92088.1"/>
    </source>
</evidence>
<accession>A0ABZ2N3A4</accession>